<dbReference type="Gene3D" id="2.30.30.170">
    <property type="match status" value="1"/>
</dbReference>
<dbReference type="Proteomes" id="UP000831859">
    <property type="component" value="Chromosome"/>
</dbReference>
<evidence type="ECO:0000313" key="8">
    <source>
        <dbReference type="EMBL" id="UQS84926.1"/>
    </source>
</evidence>
<dbReference type="Pfam" id="PF13457">
    <property type="entry name" value="GW"/>
    <property type="match status" value="2"/>
</dbReference>
<dbReference type="SUPFAM" id="SSF82057">
    <property type="entry name" value="Prokaryotic SH3-related domain"/>
    <property type="match status" value="1"/>
</dbReference>
<dbReference type="InterPro" id="IPR038200">
    <property type="entry name" value="GW_dom_sf"/>
</dbReference>
<proteinExistence type="inferred from homology"/>
<evidence type="ECO:0000256" key="1">
    <source>
        <dbReference type="ARBA" id="ARBA00007074"/>
    </source>
</evidence>
<evidence type="ECO:0000256" key="6">
    <source>
        <dbReference type="SAM" id="SignalP"/>
    </source>
</evidence>
<dbReference type="PROSITE" id="PS51935">
    <property type="entry name" value="NLPC_P60"/>
    <property type="match status" value="1"/>
</dbReference>
<evidence type="ECO:0000256" key="2">
    <source>
        <dbReference type="ARBA" id="ARBA00022670"/>
    </source>
</evidence>
<keyword evidence="4" id="KW-0378">Hydrolase</keyword>
<name>A0ABY4PGI9_9LACO</name>
<evidence type="ECO:0000256" key="4">
    <source>
        <dbReference type="ARBA" id="ARBA00022801"/>
    </source>
</evidence>
<dbReference type="InterPro" id="IPR000064">
    <property type="entry name" value="NLP_P60_dom"/>
</dbReference>
<dbReference type="InterPro" id="IPR051202">
    <property type="entry name" value="Peptidase_C40"/>
</dbReference>
<dbReference type="PANTHER" id="PTHR47053:SF1">
    <property type="entry name" value="MUREIN DD-ENDOPEPTIDASE MEPH-RELATED"/>
    <property type="match status" value="1"/>
</dbReference>
<comment type="similarity">
    <text evidence="1">Belongs to the peptidase C40 family.</text>
</comment>
<keyword evidence="2" id="KW-0645">Protease</keyword>
<dbReference type="Pfam" id="PF00877">
    <property type="entry name" value="NLPC_P60"/>
    <property type="match status" value="1"/>
</dbReference>
<evidence type="ECO:0000256" key="5">
    <source>
        <dbReference type="ARBA" id="ARBA00022807"/>
    </source>
</evidence>
<sequence length="331" mass="37426">MKNNVLKWISLATAVSGLYLGINNISAHADDNAQTTQQSTYNEAKTLYRTKFHFYKEPNSKYRLSSAKYDKGKKFKLTRIAQSSGGITYVKTNKGWINQNAFTQYVTGFGNMDYSMKVVKDDAALYNKPYETAGAKKIGSTSSLGIFNQEVKVNGRAETNLRKGYYRFNYNGRNYYIRGKYLEFNLAGLSGSNKKIETAFKAGYKLYGKSPYAWGKGRTVSSVRMHQFDCSSFVHYMYSKAGVRLGAMSSASTYTLKNMGSHVNYKHMKRGDIFFFDDKSEGKFCHVAFYLGNGLFIHDSPSADTGGVGISSLNDPHWSSRFNHYVRRVVY</sequence>
<protein>
    <submittedName>
        <fullName evidence="8">NlpC/P60 family protein</fullName>
    </submittedName>
</protein>
<evidence type="ECO:0000256" key="3">
    <source>
        <dbReference type="ARBA" id="ARBA00022729"/>
    </source>
</evidence>
<keyword evidence="5" id="KW-0788">Thiol protease</keyword>
<feature type="domain" description="NlpC/P60" evidence="7">
    <location>
        <begin position="193"/>
        <end position="329"/>
    </location>
</feature>
<dbReference type="PANTHER" id="PTHR47053">
    <property type="entry name" value="MUREIN DD-ENDOPEPTIDASE MEPH-RELATED"/>
    <property type="match status" value="1"/>
</dbReference>
<keyword evidence="3 6" id="KW-0732">Signal</keyword>
<dbReference type="InterPro" id="IPR038765">
    <property type="entry name" value="Papain-like_cys_pep_sf"/>
</dbReference>
<reference evidence="8 9" key="1">
    <citation type="journal article" date="2022" name="Int. J. Syst. Evol. Microbiol.">
        <title>Apilactobacillus apisilvae sp. nov., Nicolia spurrieriana gen. nov. sp. nov., Bombilactobacillus folatiphilus sp. nov. and Bombilactobacillus thymidiniphilus sp. nov., four new lactic acid bacterial isolates from stingless bees Tetragonula carbonaria and Austroplebeia australis.</title>
        <authorList>
            <person name="Oliphant S.A."/>
            <person name="Watson-Haigh N.S."/>
            <person name="Sumby K.M."/>
            <person name="Gardner J."/>
            <person name="Groom S."/>
            <person name="Jiranek V."/>
        </authorList>
    </citation>
    <scope>NUCLEOTIDE SEQUENCE [LARGE SCALE GENOMIC DNA]</scope>
    <source>
        <strain evidence="8 9">SG5_A10</strain>
    </source>
</reference>
<evidence type="ECO:0000313" key="9">
    <source>
        <dbReference type="Proteomes" id="UP000831859"/>
    </source>
</evidence>
<organism evidence="8 9">
    <name type="scientific">Apilactobacillus apisilvae</name>
    <dbReference type="NCBI Taxonomy" id="2923364"/>
    <lineage>
        <taxon>Bacteria</taxon>
        <taxon>Bacillati</taxon>
        <taxon>Bacillota</taxon>
        <taxon>Bacilli</taxon>
        <taxon>Lactobacillales</taxon>
        <taxon>Lactobacillaceae</taxon>
        <taxon>Apilactobacillus</taxon>
    </lineage>
</organism>
<dbReference type="RefSeq" id="WP_249510906.1">
    <property type="nucleotide sequence ID" value="NZ_CP093362.1"/>
</dbReference>
<dbReference type="EMBL" id="CP093362">
    <property type="protein sequence ID" value="UQS84926.1"/>
    <property type="molecule type" value="Genomic_DNA"/>
</dbReference>
<dbReference type="Gene3D" id="3.90.1720.10">
    <property type="entry name" value="endopeptidase domain like (from Nostoc punctiforme)"/>
    <property type="match status" value="1"/>
</dbReference>
<evidence type="ECO:0000259" key="7">
    <source>
        <dbReference type="PROSITE" id="PS51935"/>
    </source>
</evidence>
<dbReference type="InterPro" id="IPR025987">
    <property type="entry name" value="GW_dom"/>
</dbReference>
<accession>A0ABY4PGI9</accession>
<dbReference type="SUPFAM" id="SSF54001">
    <property type="entry name" value="Cysteine proteinases"/>
    <property type="match status" value="1"/>
</dbReference>
<feature type="signal peptide" evidence="6">
    <location>
        <begin position="1"/>
        <end position="29"/>
    </location>
</feature>
<gene>
    <name evidence="8" type="ORF">MOO46_06695</name>
</gene>
<feature type="chain" id="PRO_5046368184" evidence="6">
    <location>
        <begin position="30"/>
        <end position="331"/>
    </location>
</feature>
<keyword evidence="9" id="KW-1185">Reference proteome</keyword>